<feature type="chain" id="PRO_5027114607" evidence="1">
    <location>
        <begin position="25"/>
        <end position="197"/>
    </location>
</feature>
<dbReference type="PANTHER" id="PTHR33649:SF2">
    <property type="entry name" value="PAR1 PROTEIN"/>
    <property type="match status" value="1"/>
</dbReference>
<dbReference type="PANTHER" id="PTHR33649">
    <property type="entry name" value="PAR1 PROTEIN"/>
    <property type="match status" value="1"/>
</dbReference>
<evidence type="ECO:0000313" key="3">
    <source>
        <dbReference type="RefSeq" id="XP_010909892.2"/>
    </source>
</evidence>
<reference evidence="3" key="1">
    <citation type="submission" date="2025-08" db="UniProtKB">
        <authorList>
            <consortium name="RefSeq"/>
        </authorList>
    </citation>
    <scope>IDENTIFICATION</scope>
</reference>
<feature type="signal peptide" evidence="1">
    <location>
        <begin position="1"/>
        <end position="24"/>
    </location>
</feature>
<dbReference type="InParanoid" id="A0A6I9QKL7"/>
<gene>
    <name evidence="3" type="primary">LOC105035875</name>
</gene>
<proteinExistence type="predicted"/>
<dbReference type="KEGG" id="egu:105035875"/>
<dbReference type="Proteomes" id="UP000504607">
    <property type="component" value="Unplaced"/>
</dbReference>
<sequence>MLRPMVAFIALVLALYLFVPHVLGAVTCERLDRSTCAFAVSSAGTRCVLEKRVRRGGQEEYTCRASRVEADGLKDHVETDECLKACGLVRGSLGISSDSLLDSRFTQKLCSARCYNGCPNIVNLYFNLAAGEGVFLPKLCKTHRASKRRAMAEIRSSGGVMPTYGPEAATSAKFLAYAPTQSSEILVSSSAEAPSTV</sequence>
<dbReference type="Pfam" id="PF06521">
    <property type="entry name" value="PAR1"/>
    <property type="match status" value="1"/>
</dbReference>
<protein>
    <submittedName>
        <fullName evidence="3">Uncharacterized protein LOC105035875</fullName>
    </submittedName>
</protein>
<accession>A0A6I9QKL7</accession>
<name>A0A6I9QKL7_ELAGV</name>
<dbReference type="GeneID" id="105035875"/>
<dbReference type="AlphaFoldDB" id="A0A6I9QKL7"/>
<dbReference type="OrthoDB" id="772928at2759"/>
<dbReference type="RefSeq" id="XP_010909892.2">
    <property type="nucleotide sequence ID" value="XM_010911590.3"/>
</dbReference>
<evidence type="ECO:0000256" key="1">
    <source>
        <dbReference type="SAM" id="SignalP"/>
    </source>
</evidence>
<dbReference type="InterPro" id="IPR009489">
    <property type="entry name" value="PAR1"/>
</dbReference>
<evidence type="ECO:0000313" key="2">
    <source>
        <dbReference type="Proteomes" id="UP000504607"/>
    </source>
</evidence>
<organism evidence="2 3">
    <name type="scientific">Elaeis guineensis var. tenera</name>
    <name type="common">Oil palm</name>
    <dbReference type="NCBI Taxonomy" id="51953"/>
    <lineage>
        <taxon>Eukaryota</taxon>
        <taxon>Viridiplantae</taxon>
        <taxon>Streptophyta</taxon>
        <taxon>Embryophyta</taxon>
        <taxon>Tracheophyta</taxon>
        <taxon>Spermatophyta</taxon>
        <taxon>Magnoliopsida</taxon>
        <taxon>Liliopsida</taxon>
        <taxon>Arecaceae</taxon>
        <taxon>Arecoideae</taxon>
        <taxon>Cocoseae</taxon>
        <taxon>Elaeidinae</taxon>
        <taxon>Elaeis</taxon>
    </lineage>
</organism>
<keyword evidence="1" id="KW-0732">Signal</keyword>
<keyword evidence="2" id="KW-1185">Reference proteome</keyword>